<dbReference type="AlphaFoldDB" id="A0A1R1PTE0"/>
<keyword evidence="2" id="KW-0677">Repeat</keyword>
<dbReference type="FunFam" id="3.30.160.60:FF:000688">
    <property type="entry name" value="zinc finger protein 197 isoform X1"/>
    <property type="match status" value="1"/>
</dbReference>
<dbReference type="GO" id="GO:0008270">
    <property type="term" value="F:zinc ion binding"/>
    <property type="evidence" value="ECO:0007669"/>
    <property type="project" value="UniProtKB-KW"/>
</dbReference>
<keyword evidence="4" id="KW-0862">Zinc</keyword>
<keyword evidence="1" id="KW-0479">Metal-binding</keyword>
<evidence type="ECO:0000256" key="3">
    <source>
        <dbReference type="ARBA" id="ARBA00022771"/>
    </source>
</evidence>
<evidence type="ECO:0000313" key="8">
    <source>
        <dbReference type="EMBL" id="OMH84221.1"/>
    </source>
</evidence>
<reference evidence="9" key="1">
    <citation type="submission" date="2017-01" db="EMBL/GenBank/DDBJ databases">
        <authorList>
            <person name="Wang Y."/>
            <person name="White M."/>
            <person name="Kvist S."/>
            <person name="Moncalvo J.-M."/>
        </authorList>
    </citation>
    <scope>NUCLEOTIDE SEQUENCE [LARGE SCALE GENOMIC DNA]</scope>
    <source>
        <strain evidence="9">COL-18-3</strain>
    </source>
</reference>
<proteinExistence type="predicted"/>
<dbReference type="GO" id="GO:0000978">
    <property type="term" value="F:RNA polymerase II cis-regulatory region sequence-specific DNA binding"/>
    <property type="evidence" value="ECO:0007669"/>
    <property type="project" value="TreeGrafter"/>
</dbReference>
<evidence type="ECO:0000313" key="9">
    <source>
        <dbReference type="Proteomes" id="UP000188320"/>
    </source>
</evidence>
<dbReference type="Gene3D" id="3.30.160.60">
    <property type="entry name" value="Classic Zinc Finger"/>
    <property type="match status" value="3"/>
</dbReference>
<organism evidence="8 9">
    <name type="scientific">Zancudomyces culisetae</name>
    <name type="common">Gut fungus</name>
    <name type="synonym">Smittium culisetae</name>
    <dbReference type="NCBI Taxonomy" id="1213189"/>
    <lineage>
        <taxon>Eukaryota</taxon>
        <taxon>Fungi</taxon>
        <taxon>Fungi incertae sedis</taxon>
        <taxon>Zoopagomycota</taxon>
        <taxon>Kickxellomycotina</taxon>
        <taxon>Harpellomycetes</taxon>
        <taxon>Harpellales</taxon>
        <taxon>Legeriomycetaceae</taxon>
        <taxon>Zancudomyces</taxon>
    </lineage>
</organism>
<comment type="caution">
    <text evidence="8">The sequence shown here is derived from an EMBL/GenBank/DDBJ whole genome shotgun (WGS) entry which is preliminary data.</text>
</comment>
<accession>A0A1R1PTE0</accession>
<dbReference type="PROSITE" id="PS00028">
    <property type="entry name" value="ZINC_FINGER_C2H2_1"/>
    <property type="match status" value="2"/>
</dbReference>
<keyword evidence="3 5" id="KW-0863">Zinc-finger</keyword>
<feature type="domain" description="C2H2-type" evidence="7">
    <location>
        <begin position="196"/>
        <end position="223"/>
    </location>
</feature>
<dbReference type="Pfam" id="PF00096">
    <property type="entry name" value="zf-C2H2"/>
    <property type="match status" value="3"/>
</dbReference>
<dbReference type="SMART" id="SM00355">
    <property type="entry name" value="ZnF_C2H2"/>
    <property type="match status" value="3"/>
</dbReference>
<evidence type="ECO:0000256" key="4">
    <source>
        <dbReference type="ARBA" id="ARBA00022833"/>
    </source>
</evidence>
<dbReference type="SUPFAM" id="SSF57667">
    <property type="entry name" value="beta-beta-alpha zinc fingers"/>
    <property type="match status" value="2"/>
</dbReference>
<dbReference type="FunFam" id="3.30.160.60:FF:000072">
    <property type="entry name" value="zinc finger protein 143 isoform X1"/>
    <property type="match status" value="1"/>
</dbReference>
<gene>
    <name evidence="8" type="ORF">AX774_g2256</name>
</gene>
<dbReference type="InterPro" id="IPR013087">
    <property type="entry name" value="Znf_C2H2_type"/>
</dbReference>
<evidence type="ECO:0000256" key="6">
    <source>
        <dbReference type="SAM" id="MobiDB-lite"/>
    </source>
</evidence>
<feature type="domain" description="C2H2-type" evidence="7">
    <location>
        <begin position="224"/>
        <end position="253"/>
    </location>
</feature>
<dbReference type="PANTHER" id="PTHR23235">
    <property type="entry name" value="KRUEPPEL-LIKE TRANSCRIPTION FACTOR"/>
    <property type="match status" value="1"/>
</dbReference>
<dbReference type="PANTHER" id="PTHR23235:SF120">
    <property type="entry name" value="KRUPPEL-LIKE FACTOR 15"/>
    <property type="match status" value="1"/>
</dbReference>
<name>A0A1R1PTE0_ZANCU</name>
<feature type="region of interest" description="Disordered" evidence="6">
    <location>
        <begin position="414"/>
        <end position="437"/>
    </location>
</feature>
<feature type="region of interest" description="Disordered" evidence="6">
    <location>
        <begin position="114"/>
        <end position="134"/>
    </location>
</feature>
<dbReference type="InterPro" id="IPR036236">
    <property type="entry name" value="Znf_C2H2_sf"/>
</dbReference>
<dbReference type="Proteomes" id="UP000188320">
    <property type="component" value="Unassembled WGS sequence"/>
</dbReference>
<sequence>MKEVGQLKLPPISEFIQACVAERSDTCYSDGVTKTPKDIISGNAYIVEGYGRERIGGTHAIDMNTHMMSTTKESESEYRKTMVPANTQRDFTIKERLPMYSVISDRIDINVRRNSSVGSNSSNEEEDTTSYNASNSSFGELLLTSNQSSEHQLEKIHQQGILLNKKTYKCEHCKISFSRLHNLKSHLLTHSNKRPFKCEVCKMTFRRHHDLKRHVKLHTGEKPHICNYCGRGFARLDALNRHIKAELNSIKKNSINAENKSLLFGNSMFRVEGSFEGDNKDINRSFGTEKNLAIDSTGFNNRGYQSYMDVERRPSIAALGNSSPRYSKDHSSVKYTHNNVNEDSKLNESKYMKSTNRLELGKQNEFPFTTLHKYSMDNFPKPSNPHDSAEFSQRYSYDTDNISFRPHRLGAQYSSQYSTQHSPGDFSPRSITTDDIRRNDRGDIAGVYKSYGHTSAKLTARNNGPDSFSNSISPSFSEFLSSSANLTTINNKESLLGLRAVSEENFSLNRQPDVFVDQDVVYLRQKIKRLENVNTVLTKRLGFYQSNK</sequence>
<evidence type="ECO:0000259" key="7">
    <source>
        <dbReference type="PROSITE" id="PS50157"/>
    </source>
</evidence>
<dbReference type="OrthoDB" id="8922241at2759"/>
<evidence type="ECO:0000256" key="5">
    <source>
        <dbReference type="PROSITE-ProRule" id="PRU00042"/>
    </source>
</evidence>
<dbReference type="EMBL" id="LSSK01000232">
    <property type="protein sequence ID" value="OMH84221.1"/>
    <property type="molecule type" value="Genomic_DNA"/>
</dbReference>
<evidence type="ECO:0000256" key="2">
    <source>
        <dbReference type="ARBA" id="ARBA00022737"/>
    </source>
</evidence>
<dbReference type="GO" id="GO:0000981">
    <property type="term" value="F:DNA-binding transcription factor activity, RNA polymerase II-specific"/>
    <property type="evidence" value="ECO:0007669"/>
    <property type="project" value="UniProtKB-ARBA"/>
</dbReference>
<dbReference type="PROSITE" id="PS50157">
    <property type="entry name" value="ZINC_FINGER_C2H2_2"/>
    <property type="match status" value="3"/>
</dbReference>
<protein>
    <submittedName>
        <fullName evidence="8">Transcriptional regulator prz1</fullName>
    </submittedName>
</protein>
<keyword evidence="9" id="KW-1185">Reference proteome</keyword>
<feature type="domain" description="C2H2-type" evidence="7">
    <location>
        <begin position="168"/>
        <end position="195"/>
    </location>
</feature>
<evidence type="ECO:0000256" key="1">
    <source>
        <dbReference type="ARBA" id="ARBA00022723"/>
    </source>
</evidence>